<protein>
    <submittedName>
        <fullName evidence="9">FtsX-like permease family protein</fullName>
    </submittedName>
</protein>
<dbReference type="GO" id="GO:0044874">
    <property type="term" value="P:lipoprotein localization to outer membrane"/>
    <property type="evidence" value="ECO:0007669"/>
    <property type="project" value="TreeGrafter"/>
</dbReference>
<accession>A0A0C1YDK6</accession>
<dbReference type="InterPro" id="IPR025857">
    <property type="entry name" value="MacB_PCD"/>
</dbReference>
<evidence type="ECO:0000256" key="5">
    <source>
        <dbReference type="ARBA" id="ARBA00022989"/>
    </source>
</evidence>
<evidence type="ECO:0000256" key="1">
    <source>
        <dbReference type="ARBA" id="ARBA00004651"/>
    </source>
</evidence>
<feature type="domain" description="MacB-like periplasmic core" evidence="8">
    <location>
        <begin position="434"/>
        <end position="629"/>
    </location>
</feature>
<dbReference type="InterPro" id="IPR003838">
    <property type="entry name" value="ABC3_permease_C"/>
</dbReference>
<comment type="caution">
    <text evidence="9">The sequence shown here is derived from an EMBL/GenBank/DDBJ whole genome shotgun (WGS) entry which is preliminary data.</text>
</comment>
<keyword evidence="3" id="KW-1003">Cell membrane</keyword>
<dbReference type="AlphaFoldDB" id="A0A0C1YDK6"/>
<dbReference type="PANTHER" id="PTHR30489:SF0">
    <property type="entry name" value="LIPOPROTEIN-RELEASING SYSTEM TRANSMEMBRANE PROTEIN LOLE"/>
    <property type="match status" value="1"/>
</dbReference>
<organism evidence="9">
    <name type="scientific">Lyngbya confervoides BDU141951</name>
    <dbReference type="NCBI Taxonomy" id="1574623"/>
    <lineage>
        <taxon>Bacteria</taxon>
        <taxon>Bacillati</taxon>
        <taxon>Cyanobacteriota</taxon>
        <taxon>Cyanophyceae</taxon>
        <taxon>Oscillatoriophycideae</taxon>
        <taxon>Oscillatoriales</taxon>
        <taxon>Microcoleaceae</taxon>
        <taxon>Lyngbya</taxon>
    </lineage>
</organism>
<dbReference type="PROSITE" id="PS51257">
    <property type="entry name" value="PROKAR_LIPOPROTEIN"/>
    <property type="match status" value="1"/>
</dbReference>
<keyword evidence="6" id="KW-0472">Membrane</keyword>
<reference evidence="9" key="2">
    <citation type="journal article" date="2015" name="Genome Announc.">
        <title>Draft Genome Sequence of Filamentous Marine Cyanobacterium Lyngbya confervoides Strain BDU141951.</title>
        <authorList>
            <person name="Chandrababunaidu M.M."/>
            <person name="Sen D."/>
            <person name="Tripathy S."/>
        </authorList>
    </citation>
    <scope>NUCLEOTIDE SEQUENCE</scope>
    <source>
        <strain evidence="9">BDU141951</strain>
    </source>
</reference>
<feature type="domain" description="ABC3 transporter permease C-terminal" evidence="7">
    <location>
        <begin position="661"/>
        <end position="778"/>
    </location>
</feature>
<name>A0A0C1YDK6_9CYAN</name>
<keyword evidence="5" id="KW-1133">Transmembrane helix</keyword>
<evidence type="ECO:0000259" key="8">
    <source>
        <dbReference type="Pfam" id="PF12704"/>
    </source>
</evidence>
<dbReference type="PANTHER" id="PTHR30489">
    <property type="entry name" value="LIPOPROTEIN-RELEASING SYSTEM TRANSMEMBRANE PROTEIN LOLE"/>
    <property type="match status" value="1"/>
</dbReference>
<evidence type="ECO:0000259" key="7">
    <source>
        <dbReference type="Pfam" id="PF02687"/>
    </source>
</evidence>
<keyword evidence="4" id="KW-0812">Transmembrane</keyword>
<comment type="subcellular location">
    <subcellularLocation>
        <location evidence="1">Cell membrane</location>
        <topology evidence="1">Multi-pass membrane protein</topology>
    </subcellularLocation>
</comment>
<reference evidence="9" key="1">
    <citation type="submission" date="2014-11" db="EMBL/GenBank/DDBJ databases">
        <authorList>
            <person name="Malar M.C."/>
            <person name="Sen D."/>
            <person name="Tripathy S."/>
        </authorList>
    </citation>
    <scope>NUCLEOTIDE SEQUENCE</scope>
    <source>
        <strain evidence="9">BDU141951</strain>
    </source>
</reference>
<reference evidence="9" key="3">
    <citation type="submission" date="2020-02" db="EMBL/GenBank/DDBJ databases">
        <authorList>
            <person name="Sarangi A.N."/>
            <person name="Ghosh S."/>
            <person name="Mukherjee M."/>
            <person name="Tripathy S."/>
        </authorList>
    </citation>
    <scope>NUCLEOTIDE SEQUENCE</scope>
    <source>
        <strain evidence="9">BDU141951</strain>
    </source>
</reference>
<dbReference type="InterPro" id="IPR051447">
    <property type="entry name" value="Lipoprotein-release_system"/>
</dbReference>
<gene>
    <name evidence="9" type="ORF">QQ91_000810</name>
</gene>
<evidence type="ECO:0000313" key="9">
    <source>
        <dbReference type="EMBL" id="NEV65656.1"/>
    </source>
</evidence>
<evidence type="ECO:0000256" key="6">
    <source>
        <dbReference type="ARBA" id="ARBA00023136"/>
    </source>
</evidence>
<dbReference type="GO" id="GO:0098797">
    <property type="term" value="C:plasma membrane protein complex"/>
    <property type="evidence" value="ECO:0007669"/>
    <property type="project" value="TreeGrafter"/>
</dbReference>
<dbReference type="Pfam" id="PF12704">
    <property type="entry name" value="MacB_PCD"/>
    <property type="match status" value="2"/>
</dbReference>
<evidence type="ECO:0000256" key="4">
    <source>
        <dbReference type="ARBA" id="ARBA00022692"/>
    </source>
</evidence>
<dbReference type="EMBL" id="JTHE02000002">
    <property type="protein sequence ID" value="NEV65656.1"/>
    <property type="molecule type" value="Genomic_DNA"/>
</dbReference>
<feature type="domain" description="MacB-like periplasmic core" evidence="8">
    <location>
        <begin position="22"/>
        <end position="233"/>
    </location>
</feature>
<evidence type="ECO:0000256" key="2">
    <source>
        <dbReference type="ARBA" id="ARBA00005236"/>
    </source>
</evidence>
<evidence type="ECO:0000256" key="3">
    <source>
        <dbReference type="ARBA" id="ARBA00022475"/>
    </source>
</evidence>
<dbReference type="Pfam" id="PF02687">
    <property type="entry name" value="FtsX"/>
    <property type="match status" value="2"/>
</dbReference>
<sequence length="787" mass="85955">MTALDRKLIRDLLHLRGQVIAIVLIVACGIASMVTMLSAYDSLKLTQQTYYDQYRFADVFVQLKRAPEHLRDRIQAIPGVQQVQTRVVRDVIIDVPGLEEPATGRLISIPEQRPPQLNGLALREGRYINPGRRDEVMVSETFAAANDLAIGDTLGAVINGRWQNLRIVGTALSPEYVYEIRGTDLVPDNQRFGVIWMGRQALGTAFDMDGAFNDANLLLTKGASEPAVIFQLDRLLEPYGGLGAYGRRDQISHRFLSDEITSLRATAVIMPIIFLGIAAFLLNLLLARLVSTQRDQIAVLKAFGYSNGDVGWHYLKLVTLVVLAGTLLGLGLGLWMGEAVTRNYANYYHFPVLTFEVEPSLVIISLAVSLAAALTGAFVAVQQAVRLPPAEAMRPEPPAQFRPTLVEQLGLQRCFSPAGRIILRNVERQPIKAGLTILGLSLAVAILVVGNSFSDAINYLIRVQFYEIQQEDITLTFTEPLSGSAQFDLHHLPGVIRVEPFRAVPARLRFQQRTYLGGLTGLPAEGSLRRLMDRDLNLLTLPTQGVLLTDKLADILGVQPGDTLTVEVLEGARPQREVPVVGLVKEWVGVAAYMNLSALNQLMREDTALSGAYLTVEPASLEAIYAELKVTPAVASVALRQNSLDRFEETISGNLAVFTTVIAMFATIIAFGVVYNAARIALSERGRELATLRIMGFSRAEVGFILLGEQALLLGVAIPLGCALGFGLAALMSVAYDTELYRWPLVVSRATYGLAIAIIAIAALISGGLILRQITRLDLVAVLKTRE</sequence>
<feature type="domain" description="ABC3 transporter permease C-terminal" evidence="7">
    <location>
        <begin position="269"/>
        <end position="389"/>
    </location>
</feature>
<proteinExistence type="inferred from homology"/>
<comment type="similarity">
    <text evidence="2">Belongs to the ABC-4 integral membrane protein family. LolC/E subfamily.</text>
</comment>